<organism evidence="2 3">
    <name type="scientific">Thermanaerothrix daxensis</name>
    <dbReference type="NCBI Taxonomy" id="869279"/>
    <lineage>
        <taxon>Bacteria</taxon>
        <taxon>Bacillati</taxon>
        <taxon>Chloroflexota</taxon>
        <taxon>Anaerolineae</taxon>
        <taxon>Anaerolineales</taxon>
        <taxon>Anaerolineaceae</taxon>
        <taxon>Thermanaerothrix</taxon>
    </lineage>
</organism>
<protein>
    <submittedName>
        <fullName evidence="2">Uncharacterized protein</fullName>
    </submittedName>
</protein>
<dbReference type="STRING" id="869279.SE15_04175"/>
<accession>A0A0P6XNP3</accession>
<evidence type="ECO:0000313" key="3">
    <source>
        <dbReference type="Proteomes" id="UP000050544"/>
    </source>
</evidence>
<feature type="transmembrane region" description="Helical" evidence="1">
    <location>
        <begin position="66"/>
        <end position="85"/>
    </location>
</feature>
<evidence type="ECO:0000256" key="1">
    <source>
        <dbReference type="SAM" id="Phobius"/>
    </source>
</evidence>
<keyword evidence="3" id="KW-1185">Reference proteome</keyword>
<dbReference type="EMBL" id="LGKO01000002">
    <property type="protein sequence ID" value="KPL84329.1"/>
    <property type="molecule type" value="Genomic_DNA"/>
</dbReference>
<keyword evidence="1" id="KW-1133">Transmembrane helix</keyword>
<evidence type="ECO:0000313" key="2">
    <source>
        <dbReference type="EMBL" id="KPL84329.1"/>
    </source>
</evidence>
<feature type="transmembrane region" description="Helical" evidence="1">
    <location>
        <begin position="35"/>
        <end position="54"/>
    </location>
</feature>
<name>A0A0P6XNP3_9CHLR</name>
<comment type="caution">
    <text evidence="2">The sequence shown here is derived from an EMBL/GenBank/DDBJ whole genome shotgun (WGS) entry which is preliminary data.</text>
</comment>
<sequence>MATAIAIGVGLIVLLSYLFPLPVLASIRMLFLDWAIILAAVAGLVAILNLFSVHWRKIGSPRERDYYSLFFILGFIFTAILGLLLGPTDERIRPLITSVQLPVEASLVGLLTITFVVSAVRLFALHRSWISGLFLASTIVFLLVGSGIFLTNDTSPVIKEVLTILNILPGAGARGILLGIALGSLLTGLRILLGMDRPYSE</sequence>
<proteinExistence type="predicted"/>
<feature type="transmembrane region" description="Helical" evidence="1">
    <location>
        <begin position="171"/>
        <end position="193"/>
    </location>
</feature>
<dbReference type="Proteomes" id="UP000050544">
    <property type="component" value="Unassembled WGS sequence"/>
</dbReference>
<dbReference type="OrthoDB" id="164134at2"/>
<dbReference type="RefSeq" id="WP_054520825.1">
    <property type="nucleotide sequence ID" value="NZ_LGKO01000002.1"/>
</dbReference>
<feature type="transmembrane region" description="Helical" evidence="1">
    <location>
        <begin position="105"/>
        <end position="125"/>
    </location>
</feature>
<feature type="transmembrane region" description="Helical" evidence="1">
    <location>
        <begin position="132"/>
        <end position="151"/>
    </location>
</feature>
<reference evidence="2 3" key="1">
    <citation type="submission" date="2015-07" db="EMBL/GenBank/DDBJ databases">
        <title>Whole genome sequence of Thermanaerothrix daxensis DSM 23592.</title>
        <authorList>
            <person name="Hemp J."/>
            <person name="Ward L.M."/>
            <person name="Pace L.A."/>
            <person name="Fischer W.W."/>
        </authorList>
    </citation>
    <scope>NUCLEOTIDE SEQUENCE [LARGE SCALE GENOMIC DNA]</scope>
    <source>
        <strain evidence="2 3">GNS-1</strain>
    </source>
</reference>
<gene>
    <name evidence="2" type="ORF">SE15_04175</name>
</gene>
<dbReference type="AlphaFoldDB" id="A0A0P6XNP3"/>
<keyword evidence="1" id="KW-0812">Transmembrane</keyword>
<keyword evidence="1" id="KW-0472">Membrane</keyword>